<dbReference type="RefSeq" id="XP_007768737.1">
    <property type="nucleotide sequence ID" value="XM_007770547.1"/>
</dbReference>
<proteinExistence type="predicted"/>
<feature type="transmembrane region" description="Helical" evidence="1">
    <location>
        <begin position="120"/>
        <end position="142"/>
    </location>
</feature>
<feature type="transmembrane region" description="Helical" evidence="1">
    <location>
        <begin position="90"/>
        <end position="111"/>
    </location>
</feature>
<keyword evidence="3" id="KW-1185">Reference proteome</keyword>
<organism evidence="2 3">
    <name type="scientific">Coniophora puteana (strain RWD-64-598)</name>
    <name type="common">Brown rot fungus</name>
    <dbReference type="NCBI Taxonomy" id="741705"/>
    <lineage>
        <taxon>Eukaryota</taxon>
        <taxon>Fungi</taxon>
        <taxon>Dikarya</taxon>
        <taxon>Basidiomycota</taxon>
        <taxon>Agaricomycotina</taxon>
        <taxon>Agaricomycetes</taxon>
        <taxon>Agaricomycetidae</taxon>
        <taxon>Boletales</taxon>
        <taxon>Coniophorineae</taxon>
        <taxon>Coniophoraceae</taxon>
        <taxon>Coniophora</taxon>
    </lineage>
</organism>
<gene>
    <name evidence="2" type="ORF">CONPUDRAFT_144175</name>
</gene>
<comment type="caution">
    <text evidence="2">The sequence shown here is derived from an EMBL/GenBank/DDBJ whole genome shotgun (WGS) entry which is preliminary data.</text>
</comment>
<dbReference type="AlphaFoldDB" id="A0A5M3MQC5"/>
<keyword evidence="1" id="KW-0812">Transmembrane</keyword>
<dbReference type="PANTHER" id="PTHR40465">
    <property type="entry name" value="CHROMOSOME 1, WHOLE GENOME SHOTGUN SEQUENCE"/>
    <property type="match status" value="1"/>
</dbReference>
<sequence>MEGAPFFHPALLIGPIISGTIITSILFGCAIIQAYAYFTMFTEDCRGFKILVFFITSLLFAHLVCVGSLLWQMTIVEYGTPQDLIVFPHIANVVVVLGCIITFFVQAFYIYRLARLSGSWFLPSLCSTLAALSSVFGLLVAAEAFRSTSVATVERDERCGDHGKFGVSDKWKILKEQQHKNGQSSQEVSFMGRGNGSCHQPLRLSRIEFLHYNEKKLYMAWNIWLCRPYLRKLLPGPIKRTR</sequence>
<keyword evidence="1" id="KW-1133">Transmembrane helix</keyword>
<dbReference type="Proteomes" id="UP000053558">
    <property type="component" value="Unassembled WGS sequence"/>
</dbReference>
<feature type="transmembrane region" description="Helical" evidence="1">
    <location>
        <begin position="50"/>
        <end position="70"/>
    </location>
</feature>
<keyword evidence="1" id="KW-0472">Membrane</keyword>
<accession>A0A5M3MQC5</accession>
<dbReference type="EMBL" id="JH711578">
    <property type="protein sequence ID" value="EIW81379.1"/>
    <property type="molecule type" value="Genomic_DNA"/>
</dbReference>
<protein>
    <submittedName>
        <fullName evidence="2">Uncharacterized protein</fullName>
    </submittedName>
</protein>
<feature type="transmembrane region" description="Helical" evidence="1">
    <location>
        <begin position="12"/>
        <end position="38"/>
    </location>
</feature>
<name>A0A5M3MQC5_CONPW</name>
<dbReference type="PANTHER" id="PTHR40465:SF1">
    <property type="entry name" value="DUF6534 DOMAIN-CONTAINING PROTEIN"/>
    <property type="match status" value="1"/>
</dbReference>
<evidence type="ECO:0000313" key="3">
    <source>
        <dbReference type="Proteomes" id="UP000053558"/>
    </source>
</evidence>
<dbReference type="KEGG" id="cput:CONPUDRAFT_144175"/>
<evidence type="ECO:0000313" key="2">
    <source>
        <dbReference type="EMBL" id="EIW81379.1"/>
    </source>
</evidence>
<evidence type="ECO:0000256" key="1">
    <source>
        <dbReference type="SAM" id="Phobius"/>
    </source>
</evidence>
<dbReference type="GeneID" id="19201905"/>
<reference evidence="3" key="1">
    <citation type="journal article" date="2012" name="Science">
        <title>The Paleozoic origin of enzymatic lignin decomposition reconstructed from 31 fungal genomes.</title>
        <authorList>
            <person name="Floudas D."/>
            <person name="Binder M."/>
            <person name="Riley R."/>
            <person name="Barry K."/>
            <person name="Blanchette R.A."/>
            <person name="Henrissat B."/>
            <person name="Martinez A.T."/>
            <person name="Otillar R."/>
            <person name="Spatafora J.W."/>
            <person name="Yadav J.S."/>
            <person name="Aerts A."/>
            <person name="Benoit I."/>
            <person name="Boyd A."/>
            <person name="Carlson A."/>
            <person name="Copeland A."/>
            <person name="Coutinho P.M."/>
            <person name="de Vries R.P."/>
            <person name="Ferreira P."/>
            <person name="Findley K."/>
            <person name="Foster B."/>
            <person name="Gaskell J."/>
            <person name="Glotzer D."/>
            <person name="Gorecki P."/>
            <person name="Heitman J."/>
            <person name="Hesse C."/>
            <person name="Hori C."/>
            <person name="Igarashi K."/>
            <person name="Jurgens J.A."/>
            <person name="Kallen N."/>
            <person name="Kersten P."/>
            <person name="Kohler A."/>
            <person name="Kuees U."/>
            <person name="Kumar T.K.A."/>
            <person name="Kuo A."/>
            <person name="LaButti K."/>
            <person name="Larrondo L.F."/>
            <person name="Lindquist E."/>
            <person name="Ling A."/>
            <person name="Lombard V."/>
            <person name="Lucas S."/>
            <person name="Lundell T."/>
            <person name="Martin R."/>
            <person name="McLaughlin D.J."/>
            <person name="Morgenstern I."/>
            <person name="Morin E."/>
            <person name="Murat C."/>
            <person name="Nagy L.G."/>
            <person name="Nolan M."/>
            <person name="Ohm R.A."/>
            <person name="Patyshakuliyeva A."/>
            <person name="Rokas A."/>
            <person name="Ruiz-Duenas F.J."/>
            <person name="Sabat G."/>
            <person name="Salamov A."/>
            <person name="Samejima M."/>
            <person name="Schmutz J."/>
            <person name="Slot J.C."/>
            <person name="St John F."/>
            <person name="Stenlid J."/>
            <person name="Sun H."/>
            <person name="Sun S."/>
            <person name="Syed K."/>
            <person name="Tsang A."/>
            <person name="Wiebenga A."/>
            <person name="Young D."/>
            <person name="Pisabarro A."/>
            <person name="Eastwood D.C."/>
            <person name="Martin F."/>
            <person name="Cullen D."/>
            <person name="Grigoriev I.V."/>
            <person name="Hibbett D.S."/>
        </authorList>
    </citation>
    <scope>NUCLEOTIDE SEQUENCE [LARGE SCALE GENOMIC DNA]</scope>
    <source>
        <strain evidence="3">RWD-64-598 SS2</strain>
    </source>
</reference>
<dbReference type="OrthoDB" id="3231781at2759"/>